<comment type="similarity">
    <text evidence="1 2">Belongs to the UPF0225 family.</text>
</comment>
<dbReference type="AlphaFoldDB" id="A0A7W3PHF9"/>
<evidence type="ECO:0000313" key="5">
    <source>
        <dbReference type="EMBL" id="MBA8811826.1"/>
    </source>
</evidence>
<dbReference type="SUPFAM" id="SSF54427">
    <property type="entry name" value="NTF2-like"/>
    <property type="match status" value="1"/>
</dbReference>
<feature type="domain" description="YchJ-like middle NTF2-like" evidence="3">
    <location>
        <begin position="31"/>
        <end position="126"/>
    </location>
</feature>
<dbReference type="PANTHER" id="PTHR33747">
    <property type="entry name" value="UPF0225 PROTEIN SCO1677"/>
    <property type="match status" value="1"/>
</dbReference>
<dbReference type="OrthoDB" id="21421at2"/>
<dbReference type="InterPro" id="IPR032710">
    <property type="entry name" value="NTF2-like_dom_sf"/>
</dbReference>
<dbReference type="RefSeq" id="WP_146857040.1">
    <property type="nucleotide sequence ID" value="NZ_BAAAHR010000007.1"/>
</dbReference>
<dbReference type="HAMAP" id="MF_00612">
    <property type="entry name" value="UPF0225"/>
    <property type="match status" value="1"/>
</dbReference>
<evidence type="ECO:0000313" key="6">
    <source>
        <dbReference type="Proteomes" id="UP000321154"/>
    </source>
</evidence>
<dbReference type="InterPro" id="IPR048469">
    <property type="entry name" value="YchJ-like_M"/>
</dbReference>
<dbReference type="InterPro" id="IPR023006">
    <property type="entry name" value="YchJ-like"/>
</dbReference>
<evidence type="ECO:0000256" key="2">
    <source>
        <dbReference type="HAMAP-Rule" id="MF_00612"/>
    </source>
</evidence>
<dbReference type="Proteomes" id="UP000321154">
    <property type="component" value="Unassembled WGS sequence"/>
</dbReference>
<sequence length="129" mass="14671">MDDSARCPCLSGDTYGDCCGPLHRGDHAAPTAERLMRSRYSAYVLRDEPYLGATWHPSTRPADLAVDPGTRWFRLDILRTERGGPFDDTGVVEFEARSRSDGEVHVQHEASRFVRDRDRRWLYVDGDLS</sequence>
<dbReference type="Pfam" id="PF02810">
    <property type="entry name" value="SEC-C"/>
    <property type="match status" value="1"/>
</dbReference>
<dbReference type="EMBL" id="BJUV01000054">
    <property type="protein sequence ID" value="GEK84724.1"/>
    <property type="molecule type" value="Genomic_DNA"/>
</dbReference>
<organism evidence="5 7">
    <name type="scientific">Frigoribacterium faeni</name>
    <dbReference type="NCBI Taxonomy" id="145483"/>
    <lineage>
        <taxon>Bacteria</taxon>
        <taxon>Bacillati</taxon>
        <taxon>Actinomycetota</taxon>
        <taxon>Actinomycetes</taxon>
        <taxon>Micrococcales</taxon>
        <taxon>Microbacteriaceae</taxon>
        <taxon>Frigoribacterium</taxon>
    </lineage>
</organism>
<evidence type="ECO:0000259" key="3">
    <source>
        <dbReference type="Pfam" id="PF17775"/>
    </source>
</evidence>
<evidence type="ECO:0000313" key="4">
    <source>
        <dbReference type="EMBL" id="GEK84724.1"/>
    </source>
</evidence>
<dbReference type="PANTHER" id="PTHR33747:SF1">
    <property type="entry name" value="ADENYLATE CYCLASE-ASSOCIATED CAP C-TERMINAL DOMAIN-CONTAINING PROTEIN"/>
    <property type="match status" value="1"/>
</dbReference>
<dbReference type="InterPro" id="IPR004027">
    <property type="entry name" value="SEC_C_motif"/>
</dbReference>
<keyword evidence="6" id="KW-1185">Reference proteome</keyword>
<dbReference type="Gene3D" id="3.10.450.50">
    <property type="match status" value="1"/>
</dbReference>
<reference evidence="4 6" key="1">
    <citation type="submission" date="2019-07" db="EMBL/GenBank/DDBJ databases">
        <title>Whole genome shotgun sequence of Frigoribacterium faeni NBRC 103066.</title>
        <authorList>
            <person name="Hosoyama A."/>
            <person name="Uohara A."/>
            <person name="Ohji S."/>
            <person name="Ichikawa N."/>
        </authorList>
    </citation>
    <scope>NUCLEOTIDE SEQUENCE [LARGE SCALE GENOMIC DNA]</scope>
    <source>
        <strain evidence="4 6">NBRC 103066</strain>
    </source>
</reference>
<name>A0A7W3PHF9_9MICO</name>
<protein>
    <recommendedName>
        <fullName evidence="2">UPF0225 protein FB463_000050</fullName>
    </recommendedName>
</protein>
<reference evidence="5 7" key="2">
    <citation type="submission" date="2020-07" db="EMBL/GenBank/DDBJ databases">
        <title>Sequencing the genomes of 1000 actinobacteria strains.</title>
        <authorList>
            <person name="Klenk H.-P."/>
        </authorList>
    </citation>
    <scope>NUCLEOTIDE SEQUENCE [LARGE SCALE GENOMIC DNA]</scope>
    <source>
        <strain evidence="5 7">DSM 10309</strain>
    </source>
</reference>
<dbReference type="Pfam" id="PF17775">
    <property type="entry name" value="YchJ_M-like"/>
    <property type="match status" value="1"/>
</dbReference>
<dbReference type="Proteomes" id="UP000522688">
    <property type="component" value="Unassembled WGS sequence"/>
</dbReference>
<accession>A0A7W3PHF9</accession>
<evidence type="ECO:0000256" key="1">
    <source>
        <dbReference type="ARBA" id="ARBA00010839"/>
    </source>
</evidence>
<evidence type="ECO:0000313" key="7">
    <source>
        <dbReference type="Proteomes" id="UP000522688"/>
    </source>
</evidence>
<dbReference type="EMBL" id="JACGWW010000001">
    <property type="protein sequence ID" value="MBA8811826.1"/>
    <property type="molecule type" value="Genomic_DNA"/>
</dbReference>
<comment type="caution">
    <text evidence="5">The sequence shown here is derived from an EMBL/GenBank/DDBJ whole genome shotgun (WGS) entry which is preliminary data.</text>
</comment>
<gene>
    <name evidence="5" type="ORF">FB463_000050</name>
    <name evidence="4" type="ORF">FFA01_30330</name>
</gene>
<proteinExistence type="inferred from homology"/>